<comment type="caution">
    <text evidence="2">The sequence shown here is derived from an EMBL/GenBank/DDBJ whole genome shotgun (WGS) entry which is preliminary data.</text>
</comment>
<organism evidence="2 3">
    <name type="scientific">Grus japonensis</name>
    <name type="common">Japanese crane</name>
    <name type="synonym">Red-crowned crane</name>
    <dbReference type="NCBI Taxonomy" id="30415"/>
    <lineage>
        <taxon>Eukaryota</taxon>
        <taxon>Metazoa</taxon>
        <taxon>Chordata</taxon>
        <taxon>Craniata</taxon>
        <taxon>Vertebrata</taxon>
        <taxon>Euteleostomi</taxon>
        <taxon>Archelosauria</taxon>
        <taxon>Archosauria</taxon>
        <taxon>Dinosauria</taxon>
        <taxon>Saurischia</taxon>
        <taxon>Theropoda</taxon>
        <taxon>Coelurosauria</taxon>
        <taxon>Aves</taxon>
        <taxon>Neognathae</taxon>
        <taxon>Neoaves</taxon>
        <taxon>Gruiformes</taxon>
        <taxon>Gruidae</taxon>
        <taxon>Grus</taxon>
    </lineage>
</organism>
<feature type="region of interest" description="Disordered" evidence="1">
    <location>
        <begin position="37"/>
        <end position="57"/>
    </location>
</feature>
<reference evidence="2 3" key="1">
    <citation type="submission" date="2024-06" db="EMBL/GenBank/DDBJ databases">
        <title>The draft genome of Grus japonensis, version 3.</title>
        <authorList>
            <person name="Nabeshima K."/>
            <person name="Suzuki S."/>
            <person name="Onuma M."/>
        </authorList>
    </citation>
    <scope>NUCLEOTIDE SEQUENCE [LARGE SCALE GENOMIC DNA]</scope>
    <source>
        <strain evidence="2 3">451A</strain>
    </source>
</reference>
<gene>
    <name evidence="2" type="ORF">GRJ2_001703300</name>
</gene>
<proteinExistence type="predicted"/>
<evidence type="ECO:0000313" key="2">
    <source>
        <dbReference type="EMBL" id="GAB0192380.1"/>
    </source>
</evidence>
<dbReference type="EMBL" id="BAAFJT010000007">
    <property type="protein sequence ID" value="GAB0192380.1"/>
    <property type="molecule type" value="Genomic_DNA"/>
</dbReference>
<feature type="compositionally biased region" description="Low complexity" evidence="1">
    <location>
        <begin position="37"/>
        <end position="48"/>
    </location>
</feature>
<evidence type="ECO:0000256" key="1">
    <source>
        <dbReference type="SAM" id="MobiDB-lite"/>
    </source>
</evidence>
<sequence>MVRALVTGACGYGYWRALGEGDLAWLLHAALLLGKKPTASPATSTNTPYGVPSEDSHLSSISKKKNLLDGVKDQGEYFPFRAQLDPAGKL</sequence>
<accession>A0ABC9X418</accession>
<keyword evidence="3" id="KW-1185">Reference proteome</keyword>
<dbReference type="AlphaFoldDB" id="A0ABC9X418"/>
<dbReference type="Proteomes" id="UP001623348">
    <property type="component" value="Unassembled WGS sequence"/>
</dbReference>
<name>A0ABC9X418_GRUJA</name>
<protein>
    <submittedName>
        <fullName evidence="2">Uncharacterized protein</fullName>
    </submittedName>
</protein>
<evidence type="ECO:0000313" key="3">
    <source>
        <dbReference type="Proteomes" id="UP001623348"/>
    </source>
</evidence>